<feature type="compositionally biased region" description="Polar residues" evidence="1">
    <location>
        <begin position="293"/>
        <end position="304"/>
    </location>
</feature>
<feature type="compositionally biased region" description="Low complexity" evidence="1">
    <location>
        <begin position="114"/>
        <end position="128"/>
    </location>
</feature>
<evidence type="ECO:0000313" key="2">
    <source>
        <dbReference type="EMBL" id="RST57639.1"/>
    </source>
</evidence>
<dbReference type="InterPro" id="IPR036388">
    <property type="entry name" value="WH-like_DNA-bd_sf"/>
</dbReference>
<accession>A0A429X2B4</accession>
<organism evidence="2 3">
    <name type="scientific">Siminovitchia terrae</name>
    <name type="common">Bacillus terrae</name>
    <dbReference type="NCBI Taxonomy" id="1914933"/>
    <lineage>
        <taxon>Bacteria</taxon>
        <taxon>Bacillati</taxon>
        <taxon>Bacillota</taxon>
        <taxon>Bacilli</taxon>
        <taxon>Bacillales</taxon>
        <taxon>Bacillaceae</taxon>
        <taxon>Siminovitchia</taxon>
    </lineage>
</organism>
<feature type="region of interest" description="Disordered" evidence="1">
    <location>
        <begin position="114"/>
        <end position="152"/>
    </location>
</feature>
<proteinExistence type="predicted"/>
<feature type="region of interest" description="Disordered" evidence="1">
    <location>
        <begin position="288"/>
        <end position="312"/>
    </location>
</feature>
<reference evidence="2 3" key="1">
    <citation type="submission" date="2018-12" db="EMBL/GenBank/DDBJ databases">
        <authorList>
            <person name="Sun L."/>
            <person name="Chen Z."/>
        </authorList>
    </citation>
    <scope>NUCLEOTIDE SEQUENCE [LARGE SCALE GENOMIC DNA]</scope>
    <source>
        <strain evidence="2 3">LMG 29736</strain>
    </source>
</reference>
<dbReference type="AlphaFoldDB" id="A0A429X2B4"/>
<evidence type="ECO:0000256" key="1">
    <source>
        <dbReference type="SAM" id="MobiDB-lite"/>
    </source>
</evidence>
<name>A0A429X2B4_SIMTE</name>
<sequence>MEENRLKASGFVIQPRLQFESIKDKMLYQHFIDDANYKEGNCKRGQLITSSISLSKKIGWTRGDIRGSIKRLTDAGYIKSEPYKKNKGLIITIENYDDFQKLENYSKKINQLENQQGNQQDNQQGDVQTPCESKEEDDLKNDNNQPINQQGNQLKNHTITAFINSINNINKTLKEYITEAPVKNKNLTSTDDTEIFVDFASRTNAIPSGVNRKLLVSYFDCVRLTRQTCAISANILVNFIEKLQKYSANQINYAIWNHIENHDDKKEQYTLGILRNTKEPEARRGLMKLKNSRGGQSFESNKASSGEYDYGF</sequence>
<dbReference type="Gene3D" id="1.10.10.10">
    <property type="entry name" value="Winged helix-like DNA-binding domain superfamily/Winged helix DNA-binding domain"/>
    <property type="match status" value="1"/>
</dbReference>
<comment type="caution">
    <text evidence="2">The sequence shown here is derived from an EMBL/GenBank/DDBJ whole genome shotgun (WGS) entry which is preliminary data.</text>
</comment>
<dbReference type="OrthoDB" id="2833863at2"/>
<protein>
    <submittedName>
        <fullName evidence="2">Uncharacterized protein</fullName>
    </submittedName>
</protein>
<gene>
    <name evidence="2" type="ORF">D5F11_021500</name>
</gene>
<evidence type="ECO:0000313" key="3">
    <source>
        <dbReference type="Proteomes" id="UP000287296"/>
    </source>
</evidence>
<dbReference type="Proteomes" id="UP000287296">
    <property type="component" value="Unassembled WGS sequence"/>
</dbReference>
<dbReference type="EMBL" id="QYTW02000030">
    <property type="protein sequence ID" value="RST57639.1"/>
    <property type="molecule type" value="Genomic_DNA"/>
</dbReference>
<dbReference type="RefSeq" id="WP_120118289.1">
    <property type="nucleotide sequence ID" value="NZ_QYTW02000030.1"/>
</dbReference>
<feature type="compositionally biased region" description="Polar residues" evidence="1">
    <location>
        <begin position="142"/>
        <end position="152"/>
    </location>
</feature>